<dbReference type="PANTHER" id="PTHR23028">
    <property type="entry name" value="ACETYLTRANSFERASE"/>
    <property type="match status" value="1"/>
</dbReference>
<dbReference type="eggNOG" id="COG1835">
    <property type="taxonomic scope" value="Bacteria"/>
</dbReference>
<feature type="transmembrane region" description="Helical" evidence="1">
    <location>
        <begin position="383"/>
        <end position="407"/>
    </location>
</feature>
<dbReference type="GO" id="GO:0016747">
    <property type="term" value="F:acyltransferase activity, transferring groups other than amino-acyl groups"/>
    <property type="evidence" value="ECO:0007669"/>
    <property type="project" value="InterPro"/>
</dbReference>
<gene>
    <name evidence="3" type="ORF">MVAC_20093</name>
</gene>
<feature type="transmembrane region" description="Helical" evidence="1">
    <location>
        <begin position="175"/>
        <end position="192"/>
    </location>
</feature>
<dbReference type="InterPro" id="IPR050879">
    <property type="entry name" value="Acyltransferase_3"/>
</dbReference>
<dbReference type="GO" id="GO:0016020">
    <property type="term" value="C:membrane"/>
    <property type="evidence" value="ECO:0007669"/>
    <property type="project" value="TreeGrafter"/>
</dbReference>
<keyword evidence="4" id="KW-1185">Reference proteome</keyword>
<feature type="transmembrane region" description="Helical" evidence="1">
    <location>
        <begin position="233"/>
        <end position="251"/>
    </location>
</feature>
<dbReference type="HOGENOM" id="CLU_005679_1_1_11"/>
<dbReference type="Pfam" id="PF01757">
    <property type="entry name" value="Acyl_transf_3"/>
    <property type="match status" value="1"/>
</dbReference>
<comment type="caution">
    <text evidence="3">The sequence shown here is derived from an EMBL/GenBank/DDBJ whole genome shotgun (WGS) entry which is preliminary data.</text>
</comment>
<feature type="transmembrane region" description="Helical" evidence="1">
    <location>
        <begin position="199"/>
        <end position="221"/>
    </location>
</feature>
<dbReference type="Proteomes" id="UP000006072">
    <property type="component" value="Unassembled WGS sequence"/>
</dbReference>
<dbReference type="GO" id="GO:0009103">
    <property type="term" value="P:lipopolysaccharide biosynthetic process"/>
    <property type="evidence" value="ECO:0007669"/>
    <property type="project" value="TreeGrafter"/>
</dbReference>
<name>K0UPP8_MYCVA</name>
<dbReference type="AlphaFoldDB" id="K0UPP8"/>
<keyword evidence="1" id="KW-1133">Transmembrane helix</keyword>
<feature type="transmembrane region" description="Helical" evidence="1">
    <location>
        <begin position="62"/>
        <end position="82"/>
    </location>
</feature>
<reference evidence="3 4" key="1">
    <citation type="journal article" date="2012" name="J. Bacteriol.">
        <title>Complete Genome Sequence of Mycobacterium vaccae Type Strain ATCC 25954.</title>
        <authorList>
            <person name="Ho Y.S."/>
            <person name="Adroub S.A."/>
            <person name="Abadi M."/>
            <person name="Al Alwan B."/>
            <person name="Alkhateeb R."/>
            <person name="Gao G."/>
            <person name="Ragab A."/>
            <person name="Ali S."/>
            <person name="van Soolingen D."/>
            <person name="Bitter W."/>
            <person name="Pain A."/>
            <person name="Abdallah A.M."/>
        </authorList>
    </citation>
    <scope>NUCLEOTIDE SEQUENCE [LARGE SCALE GENOMIC DNA]</scope>
    <source>
        <strain evidence="3 4">ATCC 25954</strain>
    </source>
</reference>
<feature type="transmembrane region" description="Helical" evidence="1">
    <location>
        <begin position="326"/>
        <end position="344"/>
    </location>
</feature>
<feature type="transmembrane region" description="Helical" evidence="1">
    <location>
        <begin position="103"/>
        <end position="123"/>
    </location>
</feature>
<evidence type="ECO:0000259" key="2">
    <source>
        <dbReference type="Pfam" id="PF01757"/>
    </source>
</evidence>
<feature type="transmembrane region" description="Helical" evidence="1">
    <location>
        <begin position="256"/>
        <end position="277"/>
    </location>
</feature>
<feature type="transmembrane region" description="Helical" evidence="1">
    <location>
        <begin position="283"/>
        <end position="305"/>
    </location>
</feature>
<dbReference type="InterPro" id="IPR002656">
    <property type="entry name" value="Acyl_transf_3_dom"/>
</dbReference>
<sequence length="418" mass="45253">MVGTVTAESLAGPVGTVATSGSHRAPAHPARTQFRPDIEGMRAIAVVLVILFHGYHQPFTGGFIGVDIFFVISGFLITSLLLRENDRGGRISIAGFYARRVRRILPASTVVVLVTLVATYHWLGFINGNAVAEDAKWTAIFSANVHFALLGTDYFGAQMPPSPLQHMWSLGVEEQFYFVWPAVFLVLVFIARGAQHRRVLAGVLSVIIVASLSWSVLQTAINQTWAYFSPLTRAWELALGALVAVLAPSIARLKHLWVPTVLAVGGLCAIAVAAFVLTPDTRYPGSAVILPVTGSAALIAAGCIARPTWVGRALSVRPMQWIGARSYSLYLWHWPLLIIPARYLNKDLSLLQATGLVALAVLASALTFRLVEDPIRRSKFLSARTGLSLAMGALLMAVTILAAQWLIASNYGSWEVFT</sequence>
<dbReference type="EMBL" id="ALQA01000049">
    <property type="protein sequence ID" value="EJZ06965.1"/>
    <property type="molecule type" value="Genomic_DNA"/>
</dbReference>
<proteinExistence type="predicted"/>
<protein>
    <recommendedName>
        <fullName evidence="2">Acyltransferase 3 domain-containing protein</fullName>
    </recommendedName>
</protein>
<feature type="transmembrane region" description="Helical" evidence="1">
    <location>
        <begin position="350"/>
        <end position="371"/>
    </location>
</feature>
<accession>K0UPP8</accession>
<dbReference type="PATRIC" id="fig|1194972.3.peg.4002"/>
<evidence type="ECO:0000256" key="1">
    <source>
        <dbReference type="SAM" id="Phobius"/>
    </source>
</evidence>
<keyword evidence="1" id="KW-0812">Transmembrane</keyword>
<organism evidence="3 4">
    <name type="scientific">Mycolicibacterium vaccae ATCC 25954</name>
    <dbReference type="NCBI Taxonomy" id="1194972"/>
    <lineage>
        <taxon>Bacteria</taxon>
        <taxon>Bacillati</taxon>
        <taxon>Actinomycetota</taxon>
        <taxon>Actinomycetes</taxon>
        <taxon>Mycobacteriales</taxon>
        <taxon>Mycobacteriaceae</taxon>
        <taxon>Mycolicibacterium</taxon>
    </lineage>
</organism>
<feature type="domain" description="Acyltransferase 3" evidence="2">
    <location>
        <begin position="37"/>
        <end position="368"/>
    </location>
</feature>
<keyword evidence="1" id="KW-0472">Membrane</keyword>
<evidence type="ECO:0000313" key="4">
    <source>
        <dbReference type="Proteomes" id="UP000006072"/>
    </source>
</evidence>
<dbReference type="PANTHER" id="PTHR23028:SF53">
    <property type="entry name" value="ACYL_TRANSF_3 DOMAIN-CONTAINING PROTEIN"/>
    <property type="match status" value="1"/>
</dbReference>
<evidence type="ECO:0000313" key="3">
    <source>
        <dbReference type="EMBL" id="EJZ06965.1"/>
    </source>
</evidence>